<reference evidence="2" key="1">
    <citation type="journal article" date="2019" name="Int. J. Syst. Evol. Microbiol.">
        <title>The Global Catalogue of Microorganisms (GCM) 10K type strain sequencing project: providing services to taxonomists for standard genome sequencing and annotation.</title>
        <authorList>
            <consortium name="The Broad Institute Genomics Platform"/>
            <consortium name="The Broad Institute Genome Sequencing Center for Infectious Disease"/>
            <person name="Wu L."/>
            <person name="Ma J."/>
        </authorList>
    </citation>
    <scope>NUCLEOTIDE SEQUENCE [LARGE SCALE GENOMIC DNA]</scope>
    <source>
        <strain evidence="2">CCUG 63418</strain>
    </source>
</reference>
<dbReference type="EMBL" id="JBHTHU010000018">
    <property type="protein sequence ID" value="MFD0751164.1"/>
    <property type="molecule type" value="Genomic_DNA"/>
</dbReference>
<dbReference type="InterPro" id="IPR036390">
    <property type="entry name" value="WH_DNA-bd_sf"/>
</dbReference>
<evidence type="ECO:0000313" key="1">
    <source>
        <dbReference type="EMBL" id="MFD0751164.1"/>
    </source>
</evidence>
<comment type="caution">
    <text evidence="1">The sequence shown here is derived from an EMBL/GenBank/DDBJ whole genome shotgun (WGS) entry which is preliminary data.</text>
</comment>
<name>A0ABW2YZY9_9SPHI</name>
<organism evidence="1 2">
    <name type="scientific">Mucilaginibacter calamicampi</name>
    <dbReference type="NCBI Taxonomy" id="1302352"/>
    <lineage>
        <taxon>Bacteria</taxon>
        <taxon>Pseudomonadati</taxon>
        <taxon>Bacteroidota</taxon>
        <taxon>Sphingobacteriia</taxon>
        <taxon>Sphingobacteriales</taxon>
        <taxon>Sphingobacteriaceae</taxon>
        <taxon>Mucilaginibacter</taxon>
    </lineage>
</organism>
<accession>A0ABW2YZY9</accession>
<gene>
    <name evidence="1" type="ORF">ACFQZS_13520</name>
</gene>
<dbReference type="Proteomes" id="UP001596958">
    <property type="component" value="Unassembled WGS sequence"/>
</dbReference>
<dbReference type="PANTHER" id="PTHR30432">
    <property type="entry name" value="TRANSCRIPTIONAL REGULATOR MODE"/>
    <property type="match status" value="1"/>
</dbReference>
<sequence>MANPQFNLNGRIWLEVNGEKVLGHGRVELLERIHASGSIRQAALQMKMSYKQAWDLIHHINSHFEEPIVISQRGGKGGGKATVTDEGLKLIQEFHKMQGRLAEFLKQNSGIIDFH</sequence>
<dbReference type="InterPro" id="IPR036388">
    <property type="entry name" value="WH-like_DNA-bd_sf"/>
</dbReference>
<dbReference type="SUPFAM" id="SSF46785">
    <property type="entry name" value="Winged helix' DNA-binding domain"/>
    <property type="match status" value="1"/>
</dbReference>
<dbReference type="RefSeq" id="WP_377101089.1">
    <property type="nucleotide sequence ID" value="NZ_JBHTHU010000018.1"/>
</dbReference>
<dbReference type="Gene3D" id="1.10.10.10">
    <property type="entry name" value="Winged helix-like DNA-binding domain superfamily/Winged helix DNA-binding domain"/>
    <property type="match status" value="1"/>
</dbReference>
<keyword evidence="2" id="KW-1185">Reference proteome</keyword>
<evidence type="ECO:0000313" key="2">
    <source>
        <dbReference type="Proteomes" id="UP001596958"/>
    </source>
</evidence>
<proteinExistence type="predicted"/>
<dbReference type="PANTHER" id="PTHR30432:SF1">
    <property type="entry name" value="DNA-BINDING TRANSCRIPTIONAL DUAL REGULATOR MODE"/>
    <property type="match status" value="1"/>
</dbReference>
<dbReference type="InterPro" id="IPR051815">
    <property type="entry name" value="Molybdate_resp_trans_reg"/>
</dbReference>
<protein>
    <submittedName>
        <fullName evidence="1">Winged helix-turn-helix domain-containing protein</fullName>
    </submittedName>
</protein>